<evidence type="ECO:0000313" key="1">
    <source>
        <dbReference type="EMBL" id="EDT03841.1"/>
    </source>
</evidence>
<gene>
    <name evidence="1" type="ORF">BamIOP4010DRAFT_2640</name>
</gene>
<protein>
    <submittedName>
        <fullName evidence="1">Uncharacterized protein</fullName>
    </submittedName>
</protein>
<dbReference type="Proteomes" id="UP000005463">
    <property type="component" value="Unassembled WGS sequence"/>
</dbReference>
<dbReference type="AlphaFoldDB" id="B1FF30"/>
<organism evidence="1 2">
    <name type="scientific">Burkholderia ambifaria IOP40-10</name>
    <dbReference type="NCBI Taxonomy" id="396596"/>
    <lineage>
        <taxon>Bacteria</taxon>
        <taxon>Pseudomonadati</taxon>
        <taxon>Pseudomonadota</taxon>
        <taxon>Betaproteobacteria</taxon>
        <taxon>Burkholderiales</taxon>
        <taxon>Burkholderiaceae</taxon>
        <taxon>Burkholderia</taxon>
        <taxon>Burkholderia cepacia complex</taxon>
    </lineage>
</organism>
<name>B1FF30_9BURK</name>
<accession>B1FF30</accession>
<sequence>MGFLGVYADGDSLACVPVMTFARDRLPDAASLS</sequence>
<proteinExistence type="predicted"/>
<evidence type="ECO:0000313" key="2">
    <source>
        <dbReference type="Proteomes" id="UP000005463"/>
    </source>
</evidence>
<reference evidence="1 2" key="1">
    <citation type="submission" date="2008-03" db="EMBL/GenBank/DDBJ databases">
        <title>Sequencing of the draft genome and assembly of Burkholderia ambifaria IOP40-10.</title>
        <authorList>
            <consortium name="US DOE Joint Genome Institute (JGI-PGF)"/>
            <person name="Copeland A."/>
            <person name="Lucas S."/>
            <person name="Lapidus A."/>
            <person name="Glavina del Rio T."/>
            <person name="Dalin E."/>
            <person name="Tice H."/>
            <person name="Bruce D."/>
            <person name="Goodwin L."/>
            <person name="Pitluck S."/>
            <person name="Larimer F."/>
            <person name="Land M.L."/>
            <person name="Hauser L."/>
            <person name="Tiedje J."/>
            <person name="Richardson P."/>
        </authorList>
    </citation>
    <scope>NUCLEOTIDE SEQUENCE [LARGE SCALE GENOMIC DNA]</scope>
    <source>
        <strain evidence="1 2">IOP40-10</strain>
    </source>
</reference>
<comment type="caution">
    <text evidence="1">The sequence shown here is derived from an EMBL/GenBank/DDBJ whole genome shotgun (WGS) entry which is preliminary data.</text>
</comment>
<dbReference type="EMBL" id="ABLC01000056">
    <property type="protein sequence ID" value="EDT03841.1"/>
    <property type="molecule type" value="Genomic_DNA"/>
</dbReference>